<dbReference type="InterPro" id="IPR006616">
    <property type="entry name" value="DM9_repeat"/>
</dbReference>
<dbReference type="Pfam" id="PF11901">
    <property type="entry name" value="DM9"/>
    <property type="match status" value="1"/>
</dbReference>
<dbReference type="Proteomes" id="UP000094527">
    <property type="component" value="Unassembled WGS sequence"/>
</dbReference>
<proteinExistence type="predicted"/>
<organism evidence="1 2">
    <name type="scientific">Orchesella cincta</name>
    <name type="common">Springtail</name>
    <name type="synonym">Podura cincta</name>
    <dbReference type="NCBI Taxonomy" id="48709"/>
    <lineage>
        <taxon>Eukaryota</taxon>
        <taxon>Metazoa</taxon>
        <taxon>Ecdysozoa</taxon>
        <taxon>Arthropoda</taxon>
        <taxon>Hexapoda</taxon>
        <taxon>Collembola</taxon>
        <taxon>Entomobryomorpha</taxon>
        <taxon>Entomobryoidea</taxon>
        <taxon>Orchesellidae</taxon>
        <taxon>Orchesellinae</taxon>
        <taxon>Orchesella</taxon>
    </lineage>
</organism>
<dbReference type="AlphaFoldDB" id="A0A1D2M0H7"/>
<comment type="caution">
    <text evidence="1">The sequence shown here is derived from an EMBL/GenBank/DDBJ whole genome shotgun (WGS) entry which is preliminary data.</text>
</comment>
<dbReference type="PANTHER" id="PTHR31649:SF1">
    <property type="entry name" value="FARNESOIC ACID O-METHYL TRANSFERASE DOMAIN-CONTAINING PROTEIN"/>
    <property type="match status" value="1"/>
</dbReference>
<gene>
    <name evidence="1" type="ORF">Ocin01_20215</name>
</gene>
<dbReference type="OMA" id="IYVIRCE"/>
<dbReference type="OrthoDB" id="1925699at2759"/>
<dbReference type="SMART" id="SM00696">
    <property type="entry name" value="DM9"/>
    <property type="match status" value="1"/>
</dbReference>
<dbReference type="EMBL" id="LJIJ01008974">
    <property type="protein sequence ID" value="ODM59416.1"/>
    <property type="molecule type" value="Genomic_DNA"/>
</dbReference>
<accession>A0A1D2M0H7</accession>
<name>A0A1D2M0H7_ORCCI</name>
<evidence type="ECO:0000313" key="2">
    <source>
        <dbReference type="Proteomes" id="UP000094527"/>
    </source>
</evidence>
<reference evidence="1 2" key="1">
    <citation type="journal article" date="2016" name="Genome Biol. Evol.">
        <title>Gene Family Evolution Reflects Adaptation to Soil Environmental Stressors in the Genome of the Collembolan Orchesella cincta.</title>
        <authorList>
            <person name="Faddeeva-Vakhrusheva A."/>
            <person name="Derks M.F."/>
            <person name="Anvar S.Y."/>
            <person name="Agamennone V."/>
            <person name="Suring W."/>
            <person name="Smit S."/>
            <person name="van Straalen N.M."/>
            <person name="Roelofs D."/>
        </authorList>
    </citation>
    <scope>NUCLEOTIDE SEQUENCE [LARGE SCALE GENOMIC DNA]</scope>
    <source>
        <tissue evidence="1">Mixed pool</tissue>
    </source>
</reference>
<evidence type="ECO:0000313" key="1">
    <source>
        <dbReference type="EMBL" id="ODM59416.1"/>
    </source>
</evidence>
<sequence>MMLLGYRYVNIDNNPNFLVPVGEETNGDTLYSCRTYHQGDIIPGKYHAGRRECHVSHGGAEHSKTGAHIEVLTSPNGTPLAWVRTNELPANAIPGGRTNERENIYVIRCEISISGRGVFIPGKYVDSTTSTRGCIYQLCG</sequence>
<protein>
    <submittedName>
        <fullName evidence="1">Uncharacterized protein</fullName>
    </submittedName>
</protein>
<keyword evidence="2" id="KW-1185">Reference proteome</keyword>
<dbReference type="PANTHER" id="PTHR31649">
    <property type="entry name" value="AGAP009604-PA"/>
    <property type="match status" value="1"/>
</dbReference>